<keyword evidence="12" id="KW-1185">Reference proteome</keyword>
<dbReference type="EMBL" id="LSRL02000032">
    <property type="protein sequence ID" value="TDG48559.1"/>
    <property type="molecule type" value="Genomic_DNA"/>
</dbReference>
<evidence type="ECO:0000256" key="4">
    <source>
        <dbReference type="ARBA" id="ARBA00022692"/>
    </source>
</evidence>
<protein>
    <recommendedName>
        <fullName evidence="10">Odorant receptor</fullName>
    </recommendedName>
</protein>
<dbReference type="KEGG" id="dnv:108652442"/>
<dbReference type="Proteomes" id="UP000295192">
    <property type="component" value="Unassembled WGS sequence"/>
</dbReference>
<keyword evidence="2" id="KW-1003">Cell membrane</keyword>
<dbReference type="OrthoDB" id="6765072at2759"/>
<proteinExistence type="inferred from homology"/>
<keyword evidence="9 10" id="KW-0807">Transducer</keyword>
<evidence type="ECO:0000313" key="11">
    <source>
        <dbReference type="EMBL" id="TDG48559.1"/>
    </source>
</evidence>
<name>A0A484BIE0_DRONA</name>
<feature type="transmembrane region" description="Helical" evidence="10">
    <location>
        <begin position="127"/>
        <end position="155"/>
    </location>
</feature>
<feature type="transmembrane region" description="Helical" evidence="10">
    <location>
        <begin position="295"/>
        <end position="313"/>
    </location>
</feature>
<feature type="transmembrane region" description="Helical" evidence="10">
    <location>
        <begin position="264"/>
        <end position="289"/>
    </location>
</feature>
<sequence length="389" mass="45211">MAKTAVSRFATIIRLIRFCVKICGTDVSNPNYRMWAWTYLITVTIFAYFGFTGYTVYRAVQERDFTTILLAIATVGSGAQGLVKLVCCVGNATLVRNIQLTYESMYREYEDRSRVYSKYLHQRINNFYYLVLGFVFLYTTTVIIMICFPLFELVVYNKKAMILHFLIPGIDHKSDTGYVIMFGIHSTFLFLGAFGNFGGDMYLFLFIINIPLLKDIFKEKFNELNELVVQPDKYKEMHAKLWDLLDWHQKYATILRGTKKIYTAVMFVELISTCFGILCTISCIFMKNWPTAPFYLLYCFIVLYTFCGLGTIVETTNEQFTNEIYSNCLWYELPVREQKLVILMLAKSQDERSLTAADMLPLSMTTALQLTKAIYSFSMMMITYLDYEI</sequence>
<dbReference type="Pfam" id="PF02949">
    <property type="entry name" value="7tm_6"/>
    <property type="match status" value="1"/>
</dbReference>
<evidence type="ECO:0000256" key="1">
    <source>
        <dbReference type="ARBA" id="ARBA00004651"/>
    </source>
</evidence>
<feature type="transmembrane region" description="Helical" evidence="10">
    <location>
        <begin position="69"/>
        <end position="95"/>
    </location>
</feature>
<comment type="subcellular location">
    <subcellularLocation>
        <location evidence="1 10">Cell membrane</location>
        <topology evidence="1 10">Multi-pass membrane protein</topology>
    </subcellularLocation>
</comment>
<comment type="similarity">
    <text evidence="10">Belongs to the insect chemoreceptor superfamily. Heteromeric odorant receptor channel (TC 1.A.69) family.</text>
</comment>
<evidence type="ECO:0000256" key="8">
    <source>
        <dbReference type="ARBA" id="ARBA00023170"/>
    </source>
</evidence>
<keyword evidence="7 10" id="KW-0472">Membrane</keyword>
<dbReference type="AlphaFoldDB" id="A0A484BIE0"/>
<dbReference type="GO" id="GO:0005886">
    <property type="term" value="C:plasma membrane"/>
    <property type="evidence" value="ECO:0007669"/>
    <property type="project" value="UniProtKB-SubCell"/>
</dbReference>
<keyword evidence="8 10" id="KW-0675">Receptor</keyword>
<dbReference type="PANTHER" id="PTHR21137:SF35">
    <property type="entry name" value="ODORANT RECEPTOR 19A-RELATED"/>
    <property type="match status" value="1"/>
</dbReference>
<organism evidence="11 12">
    <name type="scientific">Drosophila navojoa</name>
    <name type="common">Fruit fly</name>
    <dbReference type="NCBI Taxonomy" id="7232"/>
    <lineage>
        <taxon>Eukaryota</taxon>
        <taxon>Metazoa</taxon>
        <taxon>Ecdysozoa</taxon>
        <taxon>Arthropoda</taxon>
        <taxon>Hexapoda</taxon>
        <taxon>Insecta</taxon>
        <taxon>Pterygota</taxon>
        <taxon>Neoptera</taxon>
        <taxon>Endopterygota</taxon>
        <taxon>Diptera</taxon>
        <taxon>Brachycera</taxon>
        <taxon>Muscomorpha</taxon>
        <taxon>Ephydroidea</taxon>
        <taxon>Drosophilidae</taxon>
        <taxon>Drosophila</taxon>
    </lineage>
</organism>
<accession>A0A484BIE0</accession>
<comment type="caution">
    <text evidence="10">Lacks conserved residue(s) required for the propagation of feature annotation.</text>
</comment>
<reference evidence="11 12" key="1">
    <citation type="journal article" date="2019" name="J. Hered.">
        <title>An Improved Genome Assembly for Drosophila navojoa, the Basal Species in the mojavensis Cluster.</title>
        <authorList>
            <person name="Vanderlinde T."/>
            <person name="Dupim E.G."/>
            <person name="Nazario-Yepiz N.O."/>
            <person name="Carvalho A.B."/>
        </authorList>
    </citation>
    <scope>NUCLEOTIDE SEQUENCE [LARGE SCALE GENOMIC DNA]</scope>
    <source>
        <strain evidence="11">Navoj_Jal97</strain>
        <tissue evidence="11">Whole organism</tissue>
    </source>
</reference>
<keyword evidence="4 10" id="KW-0812">Transmembrane</keyword>
<comment type="caution">
    <text evidence="11">The sequence shown here is derived from an EMBL/GenBank/DDBJ whole genome shotgun (WGS) entry which is preliminary data.</text>
</comment>
<dbReference type="GO" id="GO:0007165">
    <property type="term" value="P:signal transduction"/>
    <property type="evidence" value="ECO:0007669"/>
    <property type="project" value="UniProtKB-KW"/>
</dbReference>
<dbReference type="GO" id="GO:0005549">
    <property type="term" value="F:odorant binding"/>
    <property type="evidence" value="ECO:0007669"/>
    <property type="project" value="InterPro"/>
</dbReference>
<evidence type="ECO:0000256" key="3">
    <source>
        <dbReference type="ARBA" id="ARBA00022606"/>
    </source>
</evidence>
<evidence type="ECO:0000313" key="12">
    <source>
        <dbReference type="Proteomes" id="UP000295192"/>
    </source>
</evidence>
<dbReference type="OMA" id="TNCLWYE"/>
<evidence type="ECO:0000256" key="10">
    <source>
        <dbReference type="RuleBase" id="RU351113"/>
    </source>
</evidence>
<dbReference type="PANTHER" id="PTHR21137">
    <property type="entry name" value="ODORANT RECEPTOR"/>
    <property type="match status" value="1"/>
</dbReference>
<dbReference type="STRING" id="7232.A0A484BIE0"/>
<evidence type="ECO:0000256" key="9">
    <source>
        <dbReference type="ARBA" id="ARBA00023224"/>
    </source>
</evidence>
<keyword evidence="5 10" id="KW-0552">Olfaction</keyword>
<keyword evidence="3 10" id="KW-0716">Sensory transduction</keyword>
<evidence type="ECO:0000256" key="7">
    <source>
        <dbReference type="ARBA" id="ARBA00023136"/>
    </source>
</evidence>
<keyword evidence="6 10" id="KW-1133">Transmembrane helix</keyword>
<feature type="transmembrane region" description="Helical" evidence="10">
    <location>
        <begin position="36"/>
        <end position="57"/>
    </location>
</feature>
<gene>
    <name evidence="11" type="ORF">AWZ03_005103</name>
</gene>
<dbReference type="GO" id="GO:0004984">
    <property type="term" value="F:olfactory receptor activity"/>
    <property type="evidence" value="ECO:0007669"/>
    <property type="project" value="InterPro"/>
</dbReference>
<evidence type="ECO:0000256" key="5">
    <source>
        <dbReference type="ARBA" id="ARBA00022725"/>
    </source>
</evidence>
<evidence type="ECO:0000256" key="2">
    <source>
        <dbReference type="ARBA" id="ARBA00022475"/>
    </source>
</evidence>
<evidence type="ECO:0000256" key="6">
    <source>
        <dbReference type="ARBA" id="ARBA00022989"/>
    </source>
</evidence>
<dbReference type="InterPro" id="IPR004117">
    <property type="entry name" value="7tm6_olfct_rcpt"/>
</dbReference>